<dbReference type="GO" id="GO:0003864">
    <property type="term" value="F:3-methyl-2-oxobutanoate hydroxymethyltransferase activity"/>
    <property type="evidence" value="ECO:0007669"/>
    <property type="project" value="UniProtKB-UniRule"/>
</dbReference>
<evidence type="ECO:0000313" key="11">
    <source>
        <dbReference type="EMBL" id="RAK61289.1"/>
    </source>
</evidence>
<dbReference type="SUPFAM" id="SSF51621">
    <property type="entry name" value="Phosphoenolpyruvate/pyruvate domain"/>
    <property type="match status" value="1"/>
</dbReference>
<dbReference type="FunFam" id="3.20.20.60:FF:000003">
    <property type="entry name" value="3-methyl-2-oxobutanoate hydroxymethyltransferase"/>
    <property type="match status" value="1"/>
</dbReference>
<dbReference type="UniPathway" id="UPA00028">
    <property type="reaction ID" value="UER00003"/>
</dbReference>
<feature type="binding site" evidence="7 10">
    <location>
        <position position="90"/>
    </location>
    <ligand>
        <name>Mg(2+)</name>
        <dbReference type="ChEBI" id="CHEBI:18420"/>
    </ligand>
</feature>
<dbReference type="OrthoDB" id="9781789at2"/>
<keyword evidence="11" id="KW-0489">Methyltransferase</keyword>
<dbReference type="EC" id="2.1.2.11" evidence="7"/>
<evidence type="ECO:0000313" key="12">
    <source>
        <dbReference type="Proteomes" id="UP000249842"/>
    </source>
</evidence>
<keyword evidence="12" id="KW-1185">Reference proteome</keyword>
<comment type="similarity">
    <text evidence="2 7">Belongs to the PanB family.</text>
</comment>
<comment type="subunit">
    <text evidence="3 7">Homodecamer; pentamer of dimers.</text>
</comment>
<comment type="pathway">
    <text evidence="1 7">Cofactor biosynthesis; (R)-pantothenate biosynthesis; (R)-pantoate from 3-methyl-2-oxobutanoate: step 1/2.</text>
</comment>
<comment type="catalytic activity">
    <reaction evidence="7">
        <text>(6R)-5,10-methylene-5,6,7,8-tetrahydrofolate + 3-methyl-2-oxobutanoate + H2O = 2-dehydropantoate + (6S)-5,6,7,8-tetrahydrofolate</text>
        <dbReference type="Rhea" id="RHEA:11824"/>
        <dbReference type="ChEBI" id="CHEBI:11561"/>
        <dbReference type="ChEBI" id="CHEBI:11851"/>
        <dbReference type="ChEBI" id="CHEBI:15377"/>
        <dbReference type="ChEBI" id="CHEBI:15636"/>
        <dbReference type="ChEBI" id="CHEBI:57453"/>
        <dbReference type="EC" id="2.1.2.11"/>
    </reaction>
</comment>
<evidence type="ECO:0000256" key="9">
    <source>
        <dbReference type="PIRSR" id="PIRSR000388-2"/>
    </source>
</evidence>
<dbReference type="Proteomes" id="UP000249842">
    <property type="component" value="Unassembled WGS sequence"/>
</dbReference>
<dbReference type="NCBIfam" id="NF001452">
    <property type="entry name" value="PRK00311.1"/>
    <property type="match status" value="1"/>
</dbReference>
<dbReference type="PANTHER" id="PTHR20881">
    <property type="entry name" value="3-METHYL-2-OXOBUTANOATE HYDROXYMETHYLTRANSFERASE"/>
    <property type="match status" value="1"/>
</dbReference>
<feature type="binding site" evidence="7 10">
    <location>
        <position position="51"/>
    </location>
    <ligand>
        <name>Mg(2+)</name>
        <dbReference type="ChEBI" id="CHEBI:18420"/>
    </ligand>
</feature>
<dbReference type="AlphaFoldDB" id="A0A328B2Z9"/>
<dbReference type="InterPro" id="IPR003700">
    <property type="entry name" value="Pantoate_hydroxy_MeTrfase"/>
</dbReference>
<keyword evidence="4 7" id="KW-0566">Pantothenate biosynthesis</keyword>
<evidence type="ECO:0000256" key="8">
    <source>
        <dbReference type="PIRSR" id="PIRSR000388-1"/>
    </source>
</evidence>
<dbReference type="HAMAP" id="MF_00156">
    <property type="entry name" value="PanB"/>
    <property type="match status" value="1"/>
</dbReference>
<evidence type="ECO:0000256" key="6">
    <source>
        <dbReference type="ARBA" id="ARBA00056497"/>
    </source>
</evidence>
<organism evidence="11 12">
    <name type="scientific">Phenylobacterium hankyongense</name>
    <dbReference type="NCBI Taxonomy" id="1813876"/>
    <lineage>
        <taxon>Bacteria</taxon>
        <taxon>Pseudomonadati</taxon>
        <taxon>Pseudomonadota</taxon>
        <taxon>Alphaproteobacteria</taxon>
        <taxon>Caulobacterales</taxon>
        <taxon>Caulobacteraceae</taxon>
        <taxon>Phenylobacterium</taxon>
    </lineage>
</organism>
<evidence type="ECO:0000256" key="2">
    <source>
        <dbReference type="ARBA" id="ARBA00008676"/>
    </source>
</evidence>
<evidence type="ECO:0000256" key="1">
    <source>
        <dbReference type="ARBA" id="ARBA00005033"/>
    </source>
</evidence>
<sequence>MSSHRQEAVRRLAAPDVRARKGKTPVVCLTAYTAPMAELLDEHCDLLLVGDSVGMVVHGLPNTVGVTLEMMILHGQAVMRGSKTAMVVIDMPFGSYEGSAEVAYANATRLMKETGAQAVKVEAGPTIAETIDYMVKRGIPVMGHVGLRPQAVLVDGGFKAKGKAGDERRRILEDAKATAEAGAFAVVVEGVAEGLAREITEAIPVPTIGIGASSGCDGQILVTDDMLGLFDWTPKFVRRYADLRGEIGRAVAAYAEDVRERRFPGPAEIYFAKAV</sequence>
<dbReference type="GO" id="GO:0000287">
    <property type="term" value="F:magnesium ion binding"/>
    <property type="evidence" value="ECO:0007669"/>
    <property type="project" value="TreeGrafter"/>
</dbReference>
<evidence type="ECO:0000256" key="4">
    <source>
        <dbReference type="ARBA" id="ARBA00022655"/>
    </source>
</evidence>
<proteinExistence type="inferred from homology"/>
<dbReference type="PIRSF" id="PIRSF000388">
    <property type="entry name" value="Pantoate_hydroxy_MeTrfase"/>
    <property type="match status" value="1"/>
</dbReference>
<evidence type="ECO:0000256" key="10">
    <source>
        <dbReference type="PIRSR" id="PIRSR000388-3"/>
    </source>
</evidence>
<evidence type="ECO:0000256" key="3">
    <source>
        <dbReference type="ARBA" id="ARBA00011424"/>
    </source>
</evidence>
<keyword evidence="7 10" id="KW-0479">Metal-binding</keyword>
<dbReference type="GO" id="GO:0008168">
    <property type="term" value="F:methyltransferase activity"/>
    <property type="evidence" value="ECO:0007669"/>
    <property type="project" value="UniProtKB-KW"/>
</dbReference>
<keyword evidence="7" id="KW-0963">Cytoplasm</keyword>
<feature type="active site" description="Proton acceptor" evidence="7 8">
    <location>
        <position position="189"/>
    </location>
</feature>
<comment type="cofactor">
    <cofactor evidence="7 10">
        <name>Mg(2+)</name>
        <dbReference type="ChEBI" id="CHEBI:18420"/>
    </cofactor>
    <text evidence="7 10">Binds 1 Mg(2+) ion per subunit.</text>
</comment>
<dbReference type="GO" id="GO:0015940">
    <property type="term" value="P:pantothenate biosynthetic process"/>
    <property type="evidence" value="ECO:0007669"/>
    <property type="project" value="UniProtKB-UniRule"/>
</dbReference>
<reference evidence="12" key="1">
    <citation type="submission" date="2018-05" db="EMBL/GenBank/DDBJ databases">
        <authorList>
            <person name="Li X."/>
        </authorList>
    </citation>
    <scope>NUCLEOTIDE SEQUENCE [LARGE SCALE GENOMIC DNA]</scope>
    <source>
        <strain evidence="12">HKS-05</strain>
    </source>
</reference>
<evidence type="ECO:0000256" key="5">
    <source>
        <dbReference type="ARBA" id="ARBA00022679"/>
    </source>
</evidence>
<accession>A0A328B2Z9</accession>
<dbReference type="Pfam" id="PF02548">
    <property type="entry name" value="Pantoate_transf"/>
    <property type="match status" value="1"/>
</dbReference>
<evidence type="ECO:0000256" key="7">
    <source>
        <dbReference type="HAMAP-Rule" id="MF_00156"/>
    </source>
</evidence>
<feature type="binding site" evidence="7 9">
    <location>
        <position position="120"/>
    </location>
    <ligand>
        <name>3-methyl-2-oxobutanoate</name>
        <dbReference type="ChEBI" id="CHEBI:11851"/>
    </ligand>
</feature>
<dbReference type="CDD" id="cd06557">
    <property type="entry name" value="KPHMT-like"/>
    <property type="match status" value="1"/>
</dbReference>
<dbReference type="InterPro" id="IPR015813">
    <property type="entry name" value="Pyrv/PenolPyrv_kinase-like_dom"/>
</dbReference>
<protein>
    <recommendedName>
        <fullName evidence="7">3-methyl-2-oxobutanoate hydroxymethyltransferase</fullName>
        <ecNumber evidence="7">2.1.2.11</ecNumber>
    </recommendedName>
    <alternativeName>
        <fullName evidence="7">Ketopantoate hydroxymethyltransferase</fullName>
        <shortName evidence="7">KPHMT</shortName>
    </alternativeName>
</protein>
<dbReference type="PANTHER" id="PTHR20881:SF0">
    <property type="entry name" value="3-METHYL-2-OXOBUTANOATE HYDROXYMETHYLTRANSFERASE"/>
    <property type="match status" value="1"/>
</dbReference>
<gene>
    <name evidence="7 11" type="primary">panB</name>
    <name evidence="11" type="ORF">DJ021_16505</name>
</gene>
<feature type="binding site" evidence="7 9">
    <location>
        <begin position="51"/>
        <end position="52"/>
    </location>
    <ligand>
        <name>3-methyl-2-oxobutanoate</name>
        <dbReference type="ChEBI" id="CHEBI:11851"/>
    </ligand>
</feature>
<comment type="function">
    <text evidence="6 7">Catalyzes the reversible reaction in which hydroxymethyl group from 5,10-methylenetetrahydrofolate is transferred onto alpha-ketoisovalerate to form ketopantoate.</text>
</comment>
<keyword evidence="7 10" id="KW-0460">Magnesium</keyword>
<keyword evidence="5 7" id="KW-0808">Transferase</keyword>
<comment type="subcellular location">
    <subcellularLocation>
        <location evidence="7">Cytoplasm</location>
    </subcellularLocation>
</comment>
<feature type="binding site" evidence="7 10">
    <location>
        <position position="122"/>
    </location>
    <ligand>
        <name>Mg(2+)</name>
        <dbReference type="ChEBI" id="CHEBI:18420"/>
    </ligand>
</feature>
<comment type="caution">
    <text evidence="11">The sequence shown here is derived from an EMBL/GenBank/DDBJ whole genome shotgun (WGS) entry which is preliminary data.</text>
</comment>
<dbReference type="GO" id="GO:0005737">
    <property type="term" value="C:cytoplasm"/>
    <property type="evidence" value="ECO:0007669"/>
    <property type="project" value="UniProtKB-SubCell"/>
</dbReference>
<dbReference type="GO" id="GO:0032259">
    <property type="term" value="P:methylation"/>
    <property type="evidence" value="ECO:0007669"/>
    <property type="project" value="UniProtKB-KW"/>
</dbReference>
<dbReference type="Gene3D" id="3.20.20.60">
    <property type="entry name" value="Phosphoenolpyruvate-binding domains"/>
    <property type="match status" value="1"/>
</dbReference>
<dbReference type="NCBIfam" id="TIGR00222">
    <property type="entry name" value="panB"/>
    <property type="match status" value="1"/>
</dbReference>
<dbReference type="EMBL" id="QFYP01000001">
    <property type="protein sequence ID" value="RAK61289.1"/>
    <property type="molecule type" value="Genomic_DNA"/>
</dbReference>
<dbReference type="RefSeq" id="WP_111458581.1">
    <property type="nucleotide sequence ID" value="NZ_QFYP01000001.1"/>
</dbReference>
<name>A0A328B2Z9_9CAUL</name>
<feature type="binding site" evidence="7 9">
    <location>
        <position position="90"/>
    </location>
    <ligand>
        <name>3-methyl-2-oxobutanoate</name>
        <dbReference type="ChEBI" id="CHEBI:11851"/>
    </ligand>
</feature>
<dbReference type="InterPro" id="IPR040442">
    <property type="entry name" value="Pyrv_kinase-like_dom_sf"/>
</dbReference>